<feature type="binding site" description="axial binding residue" evidence="7">
    <location>
        <position position="488"/>
    </location>
    <ligand>
        <name>heme</name>
        <dbReference type="ChEBI" id="CHEBI:30413"/>
    </ligand>
    <ligandPart>
        <name>Fe</name>
        <dbReference type="ChEBI" id="CHEBI:18248"/>
    </ligandPart>
</feature>
<keyword evidence="4 8" id="KW-0560">Oxidoreductase</keyword>
<dbReference type="EMBL" id="AY574043">
    <property type="protein sequence ID" value="AAS87603.1"/>
    <property type="molecule type" value="mRNA"/>
</dbReference>
<dbReference type="PANTHER" id="PTHR24302">
    <property type="entry name" value="CYTOCHROME P450 FAMILY 3"/>
    <property type="match status" value="1"/>
</dbReference>
<comment type="similarity">
    <text evidence="1 8">Belongs to the cytochrome P450 family.</text>
</comment>
<keyword evidence="2 7" id="KW-0349">Heme</keyword>
<dbReference type="InterPro" id="IPR002401">
    <property type="entry name" value="Cyt_P450_E_grp-I"/>
</dbReference>
<dbReference type="InterPro" id="IPR036396">
    <property type="entry name" value="Cyt_P450_sf"/>
</dbReference>
<evidence type="ECO:0000256" key="3">
    <source>
        <dbReference type="ARBA" id="ARBA00022723"/>
    </source>
</evidence>
<dbReference type="GO" id="GO:0008395">
    <property type="term" value="F:steroid hydroxylase activity"/>
    <property type="evidence" value="ECO:0007669"/>
    <property type="project" value="TreeGrafter"/>
</dbReference>
<dbReference type="AlphaFoldDB" id="Q6PW74"/>
<evidence type="ECO:0000256" key="8">
    <source>
        <dbReference type="RuleBase" id="RU000461"/>
    </source>
</evidence>
<dbReference type="GO" id="GO:0020037">
    <property type="term" value="F:heme binding"/>
    <property type="evidence" value="ECO:0007669"/>
    <property type="project" value="InterPro"/>
</dbReference>
<dbReference type="PRINTS" id="PR00385">
    <property type="entry name" value="P450"/>
</dbReference>
<dbReference type="Gene3D" id="1.10.630.10">
    <property type="entry name" value="Cytochrome P450"/>
    <property type="match status" value="1"/>
</dbReference>
<reference evidence="9" key="1">
    <citation type="journal article" date="2004" name="Biochem. Biophys. Res. Commun.">
        <title>Identification and expression of two novel cytochrome P450 genes, belonging to CYP4 and a new CYP331 family, in the polychaete Capitella capitata sp.I.</title>
        <authorList>
            <person name="Li B."/>
            <person name="Bisgaard H.C."/>
            <person name="Forbes V.E."/>
        </authorList>
    </citation>
    <scope>NUCLEOTIDE SEQUENCE</scope>
</reference>
<keyword evidence="3 7" id="KW-0479">Metal-binding</keyword>
<comment type="cofactor">
    <cofactor evidence="7">
        <name>heme</name>
        <dbReference type="ChEBI" id="CHEBI:30413"/>
    </cofactor>
</comment>
<dbReference type="GO" id="GO:0016705">
    <property type="term" value="F:oxidoreductase activity, acting on paired donors, with incorporation or reduction of molecular oxygen"/>
    <property type="evidence" value="ECO:0007669"/>
    <property type="project" value="InterPro"/>
</dbReference>
<name>Q6PW74_9ANNE</name>
<evidence type="ECO:0000256" key="2">
    <source>
        <dbReference type="ARBA" id="ARBA00022617"/>
    </source>
</evidence>
<comment type="function">
    <text evidence="6">Cytochromes P450 are a group of heme-thiolate monooxygenases. They oxidize a variety of structurally unrelated compounds, including steroids, fatty acids, and xenobiotics.</text>
</comment>
<dbReference type="Pfam" id="PF00067">
    <property type="entry name" value="p450"/>
    <property type="match status" value="1"/>
</dbReference>
<evidence type="ECO:0000256" key="1">
    <source>
        <dbReference type="ARBA" id="ARBA00010617"/>
    </source>
</evidence>
<protein>
    <submittedName>
        <fullName evidence="9">Cytochrome P450 CYP331A1</fullName>
    </submittedName>
</protein>
<dbReference type="PRINTS" id="PR00463">
    <property type="entry name" value="EP450I"/>
</dbReference>
<accession>Q6PW74</accession>
<evidence type="ECO:0000256" key="4">
    <source>
        <dbReference type="ARBA" id="ARBA00023002"/>
    </source>
</evidence>
<dbReference type="GO" id="GO:0005506">
    <property type="term" value="F:iron ion binding"/>
    <property type="evidence" value="ECO:0007669"/>
    <property type="project" value="InterPro"/>
</dbReference>
<dbReference type="InterPro" id="IPR050705">
    <property type="entry name" value="Cytochrome_P450_3A"/>
</dbReference>
<evidence type="ECO:0000256" key="5">
    <source>
        <dbReference type="ARBA" id="ARBA00023004"/>
    </source>
</evidence>
<dbReference type="SUPFAM" id="SSF48264">
    <property type="entry name" value="Cytochrome P450"/>
    <property type="match status" value="1"/>
</dbReference>
<dbReference type="CDD" id="cd11055">
    <property type="entry name" value="CYP3A-like"/>
    <property type="match status" value="1"/>
</dbReference>
<dbReference type="PROSITE" id="PS00086">
    <property type="entry name" value="CYTOCHROME_P450"/>
    <property type="match status" value="1"/>
</dbReference>
<dbReference type="InterPro" id="IPR001128">
    <property type="entry name" value="Cyt_P450"/>
</dbReference>
<proteinExistence type="evidence at transcript level"/>
<keyword evidence="5 7" id="KW-0408">Iron</keyword>
<dbReference type="PANTHER" id="PTHR24302:SF15">
    <property type="entry name" value="FATTY-ACID PEROXYGENASE"/>
    <property type="match status" value="1"/>
</dbReference>
<dbReference type="InterPro" id="IPR017972">
    <property type="entry name" value="Cyt_P450_CS"/>
</dbReference>
<evidence type="ECO:0000256" key="6">
    <source>
        <dbReference type="ARBA" id="ARBA00043906"/>
    </source>
</evidence>
<evidence type="ECO:0000256" key="7">
    <source>
        <dbReference type="PIRSR" id="PIRSR602401-1"/>
    </source>
</evidence>
<organism evidence="9">
    <name type="scientific">Capitella capitata</name>
    <dbReference type="NCBI Taxonomy" id="51294"/>
    <lineage>
        <taxon>Eukaryota</taxon>
        <taxon>Metazoa</taxon>
        <taxon>Spiralia</taxon>
        <taxon>Lophotrochozoa</taxon>
        <taxon>Annelida</taxon>
        <taxon>Polychaeta</taxon>
        <taxon>Sedentaria</taxon>
        <taxon>Scolecida</taxon>
        <taxon>Capitellidae</taxon>
        <taxon>Capitella</taxon>
    </lineage>
</organism>
<evidence type="ECO:0000313" key="9">
    <source>
        <dbReference type="EMBL" id="AAS87603.1"/>
    </source>
</evidence>
<keyword evidence="8" id="KW-0503">Monooxygenase</keyword>
<sequence length="549" mass="62661">MWIPTILAGVLLVFGYALYRDRKNKHKVFEKMGIPGPVPHWWYGNLKQLNTNAQNSHEILKQWSQEYGSTFGYFEGPTPILVSSDLDLLKEIFIKNFNKFHGRKYVPVQPDPAEDKGCSMFMAQGQRWKRLRTITNPTFTAAKLKHSTELMNRKSRTLLKKLEAIATKGDKCRILPLLQDLTLDVIGESAFGIEVNAQEIAGNPSLSMLKRNREQNTLRKSFYATLPELRFTIYHCLAFFAKFVSVPRFQILESMGKVLEMRKIQPQRNPPDLMQLMVDAEATNHHGSLEIFADDDDDDDDDDYAKASPDESIDIQISEADRERHARTRKKKLTADEIKSQGFLFLLAGYETTSNTLACCSHALANNPDKQQLLYEEVNSIIQDDEELTYEKVKALPYLDMVLRETLRMYPIGSQVVTRRCVETCTINDLVVPRDMAIHANVWDVHYNANIWGATDPKIFEPERFLPDRKARRHPLAWLPFGAGPRNCIGLRFALLEAQIVLAKLIKKFRIVSCDQTKEPLEMTGGGGLLGPKDEVIVKLQLRSCEAET</sequence>